<accession>A0A3N4HG27</accession>
<keyword evidence="3" id="KW-1185">Reference proteome</keyword>
<organism evidence="2 3">
    <name type="scientific">Ascobolus immersus RN42</name>
    <dbReference type="NCBI Taxonomy" id="1160509"/>
    <lineage>
        <taxon>Eukaryota</taxon>
        <taxon>Fungi</taxon>
        <taxon>Dikarya</taxon>
        <taxon>Ascomycota</taxon>
        <taxon>Pezizomycotina</taxon>
        <taxon>Pezizomycetes</taxon>
        <taxon>Pezizales</taxon>
        <taxon>Ascobolaceae</taxon>
        <taxon>Ascobolus</taxon>
    </lineage>
</organism>
<protein>
    <submittedName>
        <fullName evidence="2">Uncharacterized protein</fullName>
    </submittedName>
</protein>
<evidence type="ECO:0000313" key="2">
    <source>
        <dbReference type="EMBL" id="RPA72517.1"/>
    </source>
</evidence>
<name>A0A3N4HG27_ASCIM</name>
<evidence type="ECO:0000313" key="3">
    <source>
        <dbReference type="Proteomes" id="UP000275078"/>
    </source>
</evidence>
<evidence type="ECO:0000256" key="1">
    <source>
        <dbReference type="SAM" id="MobiDB-lite"/>
    </source>
</evidence>
<feature type="region of interest" description="Disordered" evidence="1">
    <location>
        <begin position="52"/>
        <end position="74"/>
    </location>
</feature>
<gene>
    <name evidence="2" type="ORF">BJ508DRAFT_419429</name>
</gene>
<dbReference type="EMBL" id="ML119858">
    <property type="protein sequence ID" value="RPA72517.1"/>
    <property type="molecule type" value="Genomic_DNA"/>
</dbReference>
<proteinExistence type="predicted"/>
<dbReference type="AlphaFoldDB" id="A0A3N4HG27"/>
<sequence length="74" mass="8811">MMGLYWLHEEQDEQRQNKANRYLQIHQLHLHPFCDPSPHPITISRSYSPYSPTCSLHKANRHPSDSIPHRSRTH</sequence>
<reference evidence="2 3" key="1">
    <citation type="journal article" date="2018" name="Nat. Ecol. Evol.">
        <title>Pezizomycetes genomes reveal the molecular basis of ectomycorrhizal truffle lifestyle.</title>
        <authorList>
            <person name="Murat C."/>
            <person name="Payen T."/>
            <person name="Noel B."/>
            <person name="Kuo A."/>
            <person name="Morin E."/>
            <person name="Chen J."/>
            <person name="Kohler A."/>
            <person name="Krizsan K."/>
            <person name="Balestrini R."/>
            <person name="Da Silva C."/>
            <person name="Montanini B."/>
            <person name="Hainaut M."/>
            <person name="Levati E."/>
            <person name="Barry K.W."/>
            <person name="Belfiori B."/>
            <person name="Cichocki N."/>
            <person name="Clum A."/>
            <person name="Dockter R.B."/>
            <person name="Fauchery L."/>
            <person name="Guy J."/>
            <person name="Iotti M."/>
            <person name="Le Tacon F."/>
            <person name="Lindquist E.A."/>
            <person name="Lipzen A."/>
            <person name="Malagnac F."/>
            <person name="Mello A."/>
            <person name="Molinier V."/>
            <person name="Miyauchi S."/>
            <person name="Poulain J."/>
            <person name="Riccioni C."/>
            <person name="Rubini A."/>
            <person name="Sitrit Y."/>
            <person name="Splivallo R."/>
            <person name="Traeger S."/>
            <person name="Wang M."/>
            <person name="Zifcakova L."/>
            <person name="Wipf D."/>
            <person name="Zambonelli A."/>
            <person name="Paolocci F."/>
            <person name="Nowrousian M."/>
            <person name="Ottonello S."/>
            <person name="Baldrian P."/>
            <person name="Spatafora J.W."/>
            <person name="Henrissat B."/>
            <person name="Nagy L.G."/>
            <person name="Aury J.M."/>
            <person name="Wincker P."/>
            <person name="Grigoriev I.V."/>
            <person name="Bonfante P."/>
            <person name="Martin F.M."/>
        </authorList>
    </citation>
    <scope>NUCLEOTIDE SEQUENCE [LARGE SCALE GENOMIC DNA]</scope>
    <source>
        <strain evidence="2 3">RN42</strain>
    </source>
</reference>
<dbReference type="Proteomes" id="UP000275078">
    <property type="component" value="Unassembled WGS sequence"/>
</dbReference>